<keyword evidence="2" id="KW-1185">Reference proteome</keyword>
<comment type="caution">
    <text evidence="1">The sequence shown here is derived from an EMBL/GenBank/DDBJ whole genome shotgun (WGS) entry which is preliminary data.</text>
</comment>
<reference evidence="1" key="2">
    <citation type="submission" date="2020-09" db="EMBL/GenBank/DDBJ databases">
        <authorList>
            <person name="Sun Q."/>
            <person name="Zhou Y."/>
        </authorList>
    </citation>
    <scope>NUCLEOTIDE SEQUENCE</scope>
    <source>
        <strain evidence="1">CGMCC 1.15360</strain>
    </source>
</reference>
<evidence type="ECO:0000313" key="2">
    <source>
        <dbReference type="Proteomes" id="UP000612349"/>
    </source>
</evidence>
<dbReference type="Proteomes" id="UP000612349">
    <property type="component" value="Unassembled WGS sequence"/>
</dbReference>
<protein>
    <submittedName>
        <fullName evidence="1">Uncharacterized protein</fullName>
    </submittedName>
</protein>
<name>A0A916YX95_9SPHN</name>
<evidence type="ECO:0000313" key="1">
    <source>
        <dbReference type="EMBL" id="GGD66261.1"/>
    </source>
</evidence>
<dbReference type="AlphaFoldDB" id="A0A916YX95"/>
<dbReference type="EMBL" id="BMIP01000002">
    <property type="protein sequence ID" value="GGD66261.1"/>
    <property type="molecule type" value="Genomic_DNA"/>
</dbReference>
<accession>A0A916YX95</accession>
<proteinExistence type="predicted"/>
<organism evidence="1 2">
    <name type="scientific">Croceicoccus mobilis</name>
    <dbReference type="NCBI Taxonomy" id="1703339"/>
    <lineage>
        <taxon>Bacteria</taxon>
        <taxon>Pseudomonadati</taxon>
        <taxon>Pseudomonadota</taxon>
        <taxon>Alphaproteobacteria</taxon>
        <taxon>Sphingomonadales</taxon>
        <taxon>Erythrobacteraceae</taxon>
        <taxon>Croceicoccus</taxon>
    </lineage>
</organism>
<gene>
    <name evidence="1" type="ORF">GCM10010990_14700</name>
</gene>
<sequence>MRIDRAETVFIGDVIPQENGSVAGKGAVAQHFRDGRALIDAGNAKLDHIVSALDVKAMIIGHLLRQIMRSIPLARRATVMQRGAQWLVLKQQTLGTGGKFGKPLARAIEASWARAVLAFPAGKAPFRSMASGGSQSRHAEFIQHLECPAAYQRQTAIQSVGQFMKRCDEIVWYGDRIRAIRQFDQRAVEIEKQRVRSEIEQRGFWQLHTHSL</sequence>
<reference evidence="1" key="1">
    <citation type="journal article" date="2014" name="Int. J. Syst. Evol. Microbiol.">
        <title>Complete genome sequence of Corynebacterium casei LMG S-19264T (=DSM 44701T), isolated from a smear-ripened cheese.</title>
        <authorList>
            <consortium name="US DOE Joint Genome Institute (JGI-PGF)"/>
            <person name="Walter F."/>
            <person name="Albersmeier A."/>
            <person name="Kalinowski J."/>
            <person name="Ruckert C."/>
        </authorList>
    </citation>
    <scope>NUCLEOTIDE SEQUENCE</scope>
    <source>
        <strain evidence="1">CGMCC 1.15360</strain>
    </source>
</reference>